<dbReference type="RefSeq" id="WP_024097440.1">
    <property type="nucleotide sequence ID" value="NZ_CP010588.1"/>
</dbReference>
<dbReference type="InterPro" id="IPR037069">
    <property type="entry name" value="AcylCoA_DH/ox_N_sf"/>
</dbReference>
<dbReference type="InterPro" id="IPR013786">
    <property type="entry name" value="AcylCoA_DH/ox_N"/>
</dbReference>
<keyword evidence="3 5" id="KW-0285">Flavoprotein</keyword>
<dbReference type="InterPro" id="IPR009100">
    <property type="entry name" value="AcylCoA_DH/oxidase_NM_dom_sf"/>
</dbReference>
<gene>
    <name evidence="9" type="ORF">PhaeoP63_02014</name>
</gene>
<keyword evidence="5 9" id="KW-0560">Oxidoreductase</keyword>
<evidence type="ECO:0000256" key="2">
    <source>
        <dbReference type="ARBA" id="ARBA00009347"/>
    </source>
</evidence>
<dbReference type="Pfam" id="PF00441">
    <property type="entry name" value="Acyl-CoA_dh_1"/>
    <property type="match status" value="1"/>
</dbReference>
<comment type="cofactor">
    <cofactor evidence="1 5">
        <name>FAD</name>
        <dbReference type="ChEBI" id="CHEBI:57692"/>
    </cofactor>
</comment>
<reference evidence="9 10" key="1">
    <citation type="journal article" date="2017" name="Front. Microbiol.">
        <title>Phaeobacter piscinae sp. nov., a species of the Roseobacter group and potential aquaculture probiont.</title>
        <authorList>
            <person name="Sonnenschein E.C."/>
            <person name="Phippen C.B.W."/>
            <person name="Nielsen K.F."/>
            <person name="Mateiu R.V."/>
            <person name="Melchiorsen J."/>
            <person name="Gram L."/>
            <person name="Overmann J."/>
            <person name="Freese H.M."/>
        </authorList>
    </citation>
    <scope>NUCLEOTIDE SEQUENCE [LARGE SCALE GENOMIC DNA]</scope>
    <source>
        <strain evidence="9 10">P63</strain>
    </source>
</reference>
<dbReference type="InterPro" id="IPR046373">
    <property type="entry name" value="Acyl-CoA_Oxase/DH_mid-dom_sf"/>
</dbReference>
<dbReference type="GO" id="GO:0070991">
    <property type="term" value="F:medium-chain fatty acyl-CoA dehydrogenase activity"/>
    <property type="evidence" value="ECO:0007669"/>
    <property type="project" value="UniProtKB-EC"/>
</dbReference>
<evidence type="ECO:0000259" key="8">
    <source>
        <dbReference type="Pfam" id="PF02771"/>
    </source>
</evidence>
<dbReference type="Pfam" id="PF02770">
    <property type="entry name" value="Acyl-CoA_dh_M"/>
    <property type="match status" value="1"/>
</dbReference>
<evidence type="ECO:0000256" key="3">
    <source>
        <dbReference type="ARBA" id="ARBA00022630"/>
    </source>
</evidence>
<feature type="domain" description="Acyl-CoA oxidase/dehydrogenase middle" evidence="7">
    <location>
        <begin position="123"/>
        <end position="221"/>
    </location>
</feature>
<organism evidence="9 10">
    <name type="scientific">Phaeobacter gallaeciensis</name>
    <dbReference type="NCBI Taxonomy" id="60890"/>
    <lineage>
        <taxon>Bacteria</taxon>
        <taxon>Pseudomonadati</taxon>
        <taxon>Pseudomonadota</taxon>
        <taxon>Alphaproteobacteria</taxon>
        <taxon>Rhodobacterales</taxon>
        <taxon>Roseobacteraceae</taxon>
        <taxon>Phaeobacter</taxon>
    </lineage>
</organism>
<keyword evidence="4 5" id="KW-0274">FAD</keyword>
<dbReference type="InterPro" id="IPR036250">
    <property type="entry name" value="AcylCo_DH-like_C"/>
</dbReference>
<evidence type="ECO:0000259" key="6">
    <source>
        <dbReference type="Pfam" id="PF00441"/>
    </source>
</evidence>
<evidence type="ECO:0000256" key="1">
    <source>
        <dbReference type="ARBA" id="ARBA00001974"/>
    </source>
</evidence>
<dbReference type="EMBL" id="CP010784">
    <property type="protein sequence ID" value="ATF06083.1"/>
    <property type="molecule type" value="Genomic_DNA"/>
</dbReference>
<dbReference type="PANTHER" id="PTHR43884">
    <property type="entry name" value="ACYL-COA DEHYDROGENASE"/>
    <property type="match status" value="1"/>
</dbReference>
<dbReference type="Gene3D" id="1.20.140.10">
    <property type="entry name" value="Butyryl-CoA Dehydrogenase, subunit A, domain 3"/>
    <property type="match status" value="1"/>
</dbReference>
<dbReference type="SUPFAM" id="SSF47203">
    <property type="entry name" value="Acyl-CoA dehydrogenase C-terminal domain-like"/>
    <property type="match status" value="1"/>
</dbReference>
<dbReference type="SUPFAM" id="SSF56645">
    <property type="entry name" value="Acyl-CoA dehydrogenase NM domain-like"/>
    <property type="match status" value="1"/>
</dbReference>
<evidence type="ECO:0000256" key="5">
    <source>
        <dbReference type="RuleBase" id="RU362125"/>
    </source>
</evidence>
<proteinExistence type="inferred from homology"/>
<sequence>MFKRSLFEPDHECLRQQVAEFLDAEVVPHHPQWMENRQAPRRIWQQAGEAGLLCRTIPEDHGGHGGDFRQSVVIIEELAKRRLCGLLTFLQSDIVAPYLHRLGNDIQRQEYLPDLCSGRRIGAIALTEPQGGSDLHGLRSTAIRNQDEIILTGEKTHISNGSEADLIIVAARTGPTGCDGASSAGFDMLLVEAGTPGLTRRRINKTGMPALDTGHLTFDNCRVPEGNRLGASGMGFFYLVSFLSIERLVLATYAQAMAETLLRETVRFCATRRTAEGTTLDYQATQFRLADLYSEAATSRSFVDSCIVDHTAGRLDNRNACIAKLRSTELLTAAAAAKLQLSGARGFCDDGSDGSDGPDRATQDVLDSAVQTVWGGSSEVLRNVVGSSLANML</sequence>
<feature type="domain" description="Acyl-CoA dehydrogenase/oxidase C-terminal" evidence="6">
    <location>
        <begin position="233"/>
        <end position="388"/>
    </location>
</feature>
<dbReference type="InterPro" id="IPR006089">
    <property type="entry name" value="Acyl-CoA_DH_CS"/>
</dbReference>
<evidence type="ECO:0000313" key="10">
    <source>
        <dbReference type="Proteomes" id="UP000217545"/>
    </source>
</evidence>
<dbReference type="InterPro" id="IPR009075">
    <property type="entry name" value="AcylCo_DH/oxidase_C"/>
</dbReference>
<accession>A0AAC9Z9L0</accession>
<protein>
    <submittedName>
        <fullName evidence="9">Acyl-CoA dehydrogenase</fullName>
        <ecNumber evidence="9">1.3.8.7</ecNumber>
    </submittedName>
</protein>
<feature type="domain" description="Acyl-CoA dehydrogenase/oxidase N-terminal" evidence="8">
    <location>
        <begin position="9"/>
        <end position="118"/>
    </location>
</feature>
<evidence type="ECO:0000259" key="7">
    <source>
        <dbReference type="Pfam" id="PF02770"/>
    </source>
</evidence>
<dbReference type="GO" id="GO:0050660">
    <property type="term" value="F:flavin adenine dinucleotide binding"/>
    <property type="evidence" value="ECO:0007669"/>
    <property type="project" value="InterPro"/>
</dbReference>
<dbReference type="GO" id="GO:0005886">
    <property type="term" value="C:plasma membrane"/>
    <property type="evidence" value="ECO:0007669"/>
    <property type="project" value="TreeGrafter"/>
</dbReference>
<dbReference type="PANTHER" id="PTHR43884:SF19">
    <property type="entry name" value="ACYL-COA DEHYDROGENASE FADE4-RELATED"/>
    <property type="match status" value="1"/>
</dbReference>
<name>A0AAC9Z9L0_9RHOB</name>
<dbReference type="Gene3D" id="2.40.110.10">
    <property type="entry name" value="Butyryl-CoA Dehydrogenase, subunit A, domain 2"/>
    <property type="match status" value="1"/>
</dbReference>
<dbReference type="Proteomes" id="UP000217545">
    <property type="component" value="Chromosome"/>
</dbReference>
<dbReference type="PROSITE" id="PS00072">
    <property type="entry name" value="ACYL_COA_DH_1"/>
    <property type="match status" value="1"/>
</dbReference>
<dbReference type="EC" id="1.3.8.7" evidence="9"/>
<dbReference type="GeneID" id="31846412"/>
<comment type="similarity">
    <text evidence="2 5">Belongs to the acyl-CoA dehydrogenase family.</text>
</comment>
<dbReference type="AlphaFoldDB" id="A0AAC9Z9L0"/>
<dbReference type="Pfam" id="PF02771">
    <property type="entry name" value="Acyl-CoA_dh_N"/>
    <property type="match status" value="1"/>
</dbReference>
<evidence type="ECO:0000256" key="4">
    <source>
        <dbReference type="ARBA" id="ARBA00022827"/>
    </source>
</evidence>
<evidence type="ECO:0000313" key="9">
    <source>
        <dbReference type="EMBL" id="ATF06083.1"/>
    </source>
</evidence>
<dbReference type="InterPro" id="IPR006091">
    <property type="entry name" value="Acyl-CoA_Oxase/DH_mid-dom"/>
</dbReference>
<dbReference type="Gene3D" id="1.10.540.10">
    <property type="entry name" value="Acyl-CoA dehydrogenase/oxidase, N-terminal domain"/>
    <property type="match status" value="1"/>
</dbReference>